<dbReference type="Gene3D" id="2.40.160.10">
    <property type="entry name" value="Porin"/>
    <property type="match status" value="1"/>
</dbReference>
<dbReference type="PANTHER" id="PTHR34501:SF2">
    <property type="entry name" value="OUTER MEMBRANE PORIN F-RELATED"/>
    <property type="match status" value="1"/>
</dbReference>
<keyword evidence="2" id="KW-0813">Transport</keyword>
<evidence type="ECO:0000259" key="11">
    <source>
        <dbReference type="Pfam" id="PF13609"/>
    </source>
</evidence>
<dbReference type="PANTHER" id="PTHR34501">
    <property type="entry name" value="PROTEIN YDDL-RELATED"/>
    <property type="match status" value="1"/>
</dbReference>
<organism evidence="12 13">
    <name type="scientific">Bibersteinia trehalosi Y31</name>
    <dbReference type="NCBI Taxonomy" id="1261658"/>
    <lineage>
        <taxon>Bacteria</taxon>
        <taxon>Pseudomonadati</taxon>
        <taxon>Pseudomonadota</taxon>
        <taxon>Gammaproteobacteria</taxon>
        <taxon>Pasteurellales</taxon>
        <taxon>Pasteurellaceae</taxon>
        <taxon>Bibersteinia</taxon>
    </lineage>
</organism>
<keyword evidence="4" id="KW-0812">Transmembrane</keyword>
<protein>
    <submittedName>
        <fullName evidence="12">Porin</fullName>
    </submittedName>
</protein>
<evidence type="ECO:0000256" key="8">
    <source>
        <dbReference type="ARBA" id="ARBA00023136"/>
    </source>
</evidence>
<feature type="signal peptide" evidence="10">
    <location>
        <begin position="1"/>
        <end position="20"/>
    </location>
</feature>
<gene>
    <name evidence="12" type="ORF">F480_07680</name>
</gene>
<dbReference type="InterPro" id="IPR050298">
    <property type="entry name" value="Gram-neg_bact_OMP"/>
</dbReference>
<dbReference type="RefSeq" id="WP_015433354.1">
    <property type="nucleotide sequence ID" value="NZ_JACI01000002.1"/>
</dbReference>
<evidence type="ECO:0000313" key="12">
    <source>
        <dbReference type="EMBL" id="OAQ14252.1"/>
    </source>
</evidence>
<evidence type="ECO:0000256" key="1">
    <source>
        <dbReference type="ARBA" id="ARBA00004571"/>
    </source>
</evidence>
<keyword evidence="8" id="KW-0472">Membrane</keyword>
<dbReference type="GO" id="GO:0009279">
    <property type="term" value="C:cell outer membrane"/>
    <property type="evidence" value="ECO:0007669"/>
    <property type="project" value="UniProtKB-SubCell"/>
</dbReference>
<dbReference type="Pfam" id="PF13609">
    <property type="entry name" value="Porin_4"/>
    <property type="match status" value="1"/>
</dbReference>
<comment type="caution">
    <text evidence="12">The sequence shown here is derived from an EMBL/GenBank/DDBJ whole genome shotgun (WGS) entry which is preliminary data.</text>
</comment>
<dbReference type="InterPro" id="IPR023614">
    <property type="entry name" value="Porin_dom_sf"/>
</dbReference>
<evidence type="ECO:0000256" key="9">
    <source>
        <dbReference type="ARBA" id="ARBA00023237"/>
    </source>
</evidence>
<feature type="chain" id="PRO_5008100045" evidence="10">
    <location>
        <begin position="21"/>
        <end position="378"/>
    </location>
</feature>
<dbReference type="CDD" id="cd00342">
    <property type="entry name" value="gram_neg_porins"/>
    <property type="match status" value="1"/>
</dbReference>
<evidence type="ECO:0000313" key="13">
    <source>
        <dbReference type="Proteomes" id="UP000078358"/>
    </source>
</evidence>
<dbReference type="AlphaFoldDB" id="A0A179CWS7"/>
<dbReference type="GO" id="GO:0046930">
    <property type="term" value="C:pore complex"/>
    <property type="evidence" value="ECO:0007669"/>
    <property type="project" value="UniProtKB-KW"/>
</dbReference>
<keyword evidence="3" id="KW-1134">Transmembrane beta strand</keyword>
<proteinExistence type="predicted"/>
<comment type="subcellular location">
    <subcellularLocation>
        <location evidence="1">Cell outer membrane</location>
        <topology evidence="1">Multi-pass membrane protein</topology>
    </subcellularLocation>
</comment>
<evidence type="ECO:0000256" key="3">
    <source>
        <dbReference type="ARBA" id="ARBA00022452"/>
    </source>
</evidence>
<keyword evidence="7" id="KW-0626">Porin</keyword>
<name>A0A179CWS7_BIBTR</name>
<accession>A0A179CWS7</accession>
<dbReference type="GO" id="GO:0006811">
    <property type="term" value="P:monoatomic ion transport"/>
    <property type="evidence" value="ECO:0007669"/>
    <property type="project" value="UniProtKB-KW"/>
</dbReference>
<dbReference type="InterPro" id="IPR033900">
    <property type="entry name" value="Gram_neg_porin_domain"/>
</dbReference>
<keyword evidence="6" id="KW-0406">Ion transport</keyword>
<keyword evidence="5 10" id="KW-0732">Signal</keyword>
<dbReference type="Proteomes" id="UP000078358">
    <property type="component" value="Unassembled WGS sequence"/>
</dbReference>
<dbReference type="SUPFAM" id="SSF56935">
    <property type="entry name" value="Porins"/>
    <property type="match status" value="1"/>
</dbReference>
<evidence type="ECO:0000256" key="6">
    <source>
        <dbReference type="ARBA" id="ARBA00023065"/>
    </source>
</evidence>
<dbReference type="PATRIC" id="fig|1261658.3.peg.1534"/>
<dbReference type="GO" id="GO:0015288">
    <property type="term" value="F:porin activity"/>
    <property type="evidence" value="ECO:0007669"/>
    <property type="project" value="UniProtKB-KW"/>
</dbReference>
<evidence type="ECO:0000256" key="5">
    <source>
        <dbReference type="ARBA" id="ARBA00022729"/>
    </source>
</evidence>
<sequence>MKKTLLALSVAAFAANSASALTIVDSQETGTKVDFTGSLRLMWKSTSDRSTTANHVVTRNHVNHAISNNGSRFGFKITQDLAEGFYALGRVEWRARGMDTEGVSSSQHDFDHLYVRQLYAGIGHKQLGELTYGNQTTITDEVKQTDLPNTLSLSDGLLDFAARRSVQYVYNGVEGLRIGGYYAGSSKRNDANRDLAQKRDNEYGAGATYRWQLADNQSVKFGAGFTRENYKANAALPEFNRVAYAFGTAYTFGATTLGLDLERRNTEDQYVIGNERVEKEVRTVLFHRLTDQWNAYGMYAHKRNKLNAVNGVTSESRKNQFMIGTEHAIAKETLAQYKLRAKAFLEWQTTRTKHYTNGVQTGNKSRNNTTVAGFRVYW</sequence>
<evidence type="ECO:0000256" key="2">
    <source>
        <dbReference type="ARBA" id="ARBA00022448"/>
    </source>
</evidence>
<reference evidence="12 13" key="1">
    <citation type="submission" date="2014-01" db="EMBL/GenBank/DDBJ databases">
        <authorList>
            <person name="Zuccon D."/>
        </authorList>
    </citation>
    <scope>NUCLEOTIDE SEQUENCE [LARGE SCALE GENOMIC DNA]</scope>
    <source>
        <strain evidence="12 13">Y31</strain>
    </source>
</reference>
<evidence type="ECO:0000256" key="4">
    <source>
        <dbReference type="ARBA" id="ARBA00022692"/>
    </source>
</evidence>
<dbReference type="EMBL" id="JACI01000002">
    <property type="protein sequence ID" value="OAQ14252.1"/>
    <property type="molecule type" value="Genomic_DNA"/>
</dbReference>
<feature type="domain" description="Porin" evidence="11">
    <location>
        <begin position="7"/>
        <end position="335"/>
    </location>
</feature>
<evidence type="ECO:0000256" key="10">
    <source>
        <dbReference type="SAM" id="SignalP"/>
    </source>
</evidence>
<evidence type="ECO:0000256" key="7">
    <source>
        <dbReference type="ARBA" id="ARBA00023114"/>
    </source>
</evidence>
<keyword evidence="9" id="KW-0998">Cell outer membrane</keyword>